<dbReference type="Pfam" id="PF20421">
    <property type="entry name" value="DHR-2_Lobe_C"/>
    <property type="match status" value="1"/>
</dbReference>
<dbReference type="FunFam" id="1.20.58.740:FF:000002">
    <property type="entry name" value="Dedicator of cytokinesis protein 7"/>
    <property type="match status" value="1"/>
</dbReference>
<dbReference type="Proteomes" id="UP000694568">
    <property type="component" value="Unplaced"/>
</dbReference>
<sequence>SCELCVLILPLLHPFILQPQSYEAVEPLDLEEFLMSQLRSGDSALMQELGDFPDDDLKVEQVEKECRTVRHSVPKDGWLDPHVRDCVKSYTQPWLLVSRRCQGDGWSAYSERVGLHKLLRKQTFESDVEPDNQQKPVKSPTLAGLSDDSGRTLTSSDFNLRSLTPDKRVEGLLAFSSHEELDRFNQEARQGNRHPELFALYPPADEEDAVELRPIPDCPKEHTGDRILIRCQTMKFEIEIEPLFATMALYDLKEKKKISEDFHFDLNSEQLKNFLKPHTPHIDPSTQAKSAIFSVTYPSPDIYLVIKVEKVLQQGEIGECADPYMTLRECDSGKLEKLRVQAETFCQRLGRYRMPFAWATVNIMDVISTAAIDRDVTDSDSLKGGVSIDRKAQLPRRNSERYNTIDDQFCNVSAFKPATITINTIFKQEGDRLSDEDLLKFLSEIKKTSNQRRVKTIPGSIKLDMSPVHETPLGSLSTELIPLIPVSEKNQSRAIKEVLEFPSSEVYVPHNVYRNLLYVYPQRLNFVNRLTSARNITIKIQFMSGEDPTCSLPVIFGKSSGPEFLQAVYTPVTYHNKSPDFYEEVKMALPARLTERHHLLFTFYQISCQQKQNQSGSCETLIGYSWLPMVNNDRLQTGQFCLPIILDRLPVNYSLHTPEKLPPQNPPVKWMESHKGLFNLEVQAVSSVHTQDNHLERFFTLCHALEGGATFPLRVREEKIQENKLEHELKLSIISLSSSRLEPLVLFLHLVLDKLFTLIMQPMVIAGQTANLAQIAFESVVSIVNSLHNSQELIRDQQGRNSLLATYLYWVFRLPDPPRDILPSAESRYSTMGRATASAVGSMLLQSRIRSSSNPDIPAPPASADDAEVKNILSAKGHNNPGSRMSTIVDLNNFQNSTGSTRPSNRKQFHEELALQMVVSTGVCRENAYKYAWFFFELLVKSMAQHVSHLDKHSVPRRNHFSDRFKDDITTIVSVVTAEIGTILVKQQKTVSKTFYFHCLYMFLTKCVSMPTLISMRLEFLRILCSHEHYLNLSLFFSSPASAPASPCPSISSQSSSSCSFQEQQRILGLFELSQEFKQKHYLTGLLLTELSAALDMESEGGKVQRKAINAIYSLLCSHDLDHRCIKPEVRAKVAALYLSLVGIIIDSTNYLDFTVSDTRGGKNKTGVPEDDLENVPPINQSVAMAIAGNPFNTLGRNVLVSMASMVKSTLAADTSRHLLVCFLWVMKNADRSLIQRWTIEMPSSLLNKLLELLTICVSCFEYGGKQSGDKVSTQALQKSQQAKLQLEEALLRGMGARGEMMKRVGGMDRTIGQRENLRWRKDLTQWRQTNDRQDKTKAELDQEALISGNLATETNLIVLDLLETIVQAVPLAECKDSMVGGVLKVLLHSLTCNQSTTFLSHTFSTLRALVVKFGDLLFEEEAEQCADLCQKVLQYCSSPVDENRSQACATLYLIMRYSYSNASNFSRVKMQVTMSLASLVGKSSDFQEEYLRCSLRTILAYAEEDTEMQNTQLPSQVDELLRNLNSILSDTVKMREFQEDPEMLMDLMYRIAKGYQTSPDLRLTWLQNMAEKHNNRKCYTESAMCLVHAAALVAEYLSMLEDHKYLPVGSVTFQNISPNVLEESAVSDDILSPDEDGVCSGRYFTESGLVGLLEQAAELFSNGGLYEAVNEVYKIIIPALEAHRDFRKLASTHEKLQRAFDNIIQKGHKRMFGTYFRVGFYGAKFGDLDEREFIYKEPAITHLPEISHRLENFYIQCFGDALVMIKDSTPVDRKQLNPSKAYIQITYVEPFFDDYEMKDRLTNFEKNFNLRRFMYTTPFTKSGRPRGELYEQYKRKTILTTMHAFPYVKTRINVIQKEEFDLTPIEVAIEDMQKKTRELAVATHREQPDAKMLQMLLQGSVGATVNQGPLEVAQVFLNEIPADPKLFRHHNKLRLCFKEFIMRCGEAVEKNKHLITLDQKEYQQELKKNYNRLRESLRPMLERKIPELYKPIIRPRLEKRDSFKRLSFRRAQEENS</sequence>
<reference evidence="7" key="2">
    <citation type="submission" date="2025-09" db="UniProtKB">
        <authorList>
            <consortium name="Ensembl"/>
        </authorList>
    </citation>
    <scope>IDENTIFICATION</scope>
</reference>
<evidence type="ECO:0000256" key="3">
    <source>
        <dbReference type="PROSITE-ProRule" id="PRU00983"/>
    </source>
</evidence>
<evidence type="ECO:0000256" key="1">
    <source>
        <dbReference type="ARBA" id="ARBA00022553"/>
    </source>
</evidence>
<dbReference type="InterPro" id="IPR016024">
    <property type="entry name" value="ARM-type_fold"/>
</dbReference>
<dbReference type="GO" id="GO:1904124">
    <property type="term" value="P:microglial cell migration"/>
    <property type="evidence" value="ECO:0007669"/>
    <property type="project" value="Ensembl"/>
</dbReference>
<dbReference type="Pfam" id="PF11878">
    <property type="entry name" value="DOCK_C-D_N"/>
    <property type="match status" value="1"/>
</dbReference>
<evidence type="ECO:0000313" key="8">
    <source>
        <dbReference type="Proteomes" id="UP000694568"/>
    </source>
</evidence>
<dbReference type="InterPro" id="IPR046773">
    <property type="entry name" value="DOCKER_Lobe_C"/>
</dbReference>
<dbReference type="GO" id="GO:2000406">
    <property type="term" value="P:positive regulation of T cell migration"/>
    <property type="evidence" value="ECO:0007669"/>
    <property type="project" value="TreeGrafter"/>
</dbReference>
<comment type="similarity">
    <text evidence="3">Belongs to the DOCK family.</text>
</comment>
<dbReference type="InterPro" id="IPR043161">
    <property type="entry name" value="DOCK_C_lobe_A"/>
</dbReference>
<dbReference type="GO" id="GO:0007264">
    <property type="term" value="P:small GTPase-mediated signal transduction"/>
    <property type="evidence" value="ECO:0007669"/>
    <property type="project" value="InterPro"/>
</dbReference>
<dbReference type="CDD" id="cd08696">
    <property type="entry name" value="C2_Dock-C"/>
    <property type="match status" value="1"/>
</dbReference>
<dbReference type="PANTHER" id="PTHR23317">
    <property type="entry name" value="DEDICATOR OF CYTOKINESIS DOCK"/>
    <property type="match status" value="1"/>
</dbReference>
<evidence type="ECO:0000256" key="4">
    <source>
        <dbReference type="SAM" id="MobiDB-lite"/>
    </source>
</evidence>
<proteinExistence type="inferred from homology"/>
<dbReference type="PROSITE" id="PS51651">
    <property type="entry name" value="DOCKER"/>
    <property type="match status" value="1"/>
</dbReference>
<keyword evidence="2" id="KW-0344">Guanine-nucleotide releasing factor</keyword>
<feature type="domain" description="C2 DOCK-type" evidence="5">
    <location>
        <begin position="514"/>
        <end position="685"/>
    </location>
</feature>
<dbReference type="GO" id="GO:0031252">
    <property type="term" value="C:cell leading edge"/>
    <property type="evidence" value="ECO:0007669"/>
    <property type="project" value="TreeGrafter"/>
</dbReference>
<dbReference type="Gene3D" id="2.60.40.150">
    <property type="entry name" value="C2 domain"/>
    <property type="match status" value="1"/>
</dbReference>
<dbReference type="GO" id="GO:0005085">
    <property type="term" value="F:guanyl-nucleotide exchange factor activity"/>
    <property type="evidence" value="ECO:0007669"/>
    <property type="project" value="UniProtKB-KW"/>
</dbReference>
<dbReference type="InterPro" id="IPR046769">
    <property type="entry name" value="DOCKER_Lobe_A"/>
</dbReference>
<dbReference type="PROSITE" id="PS51650">
    <property type="entry name" value="C2_DOCK"/>
    <property type="match status" value="1"/>
</dbReference>
<protein>
    <submittedName>
        <fullName evidence="7">Dedicator of cytokinesis 8</fullName>
    </submittedName>
</protein>
<evidence type="ECO:0000259" key="5">
    <source>
        <dbReference type="PROSITE" id="PS51650"/>
    </source>
</evidence>
<dbReference type="InterPro" id="IPR027357">
    <property type="entry name" value="DOCKER_dom"/>
</dbReference>
<dbReference type="Pfam" id="PF06920">
    <property type="entry name" value="DHR-2_Lobe_A"/>
    <property type="match status" value="1"/>
</dbReference>
<dbReference type="InterPro" id="IPR021816">
    <property type="entry name" value="DOCK_C/D_N"/>
</dbReference>
<dbReference type="FunFam" id="1.25.40.410:FF:000002">
    <property type="entry name" value="Dedicator of cytokinesis protein 7"/>
    <property type="match status" value="1"/>
</dbReference>
<keyword evidence="1" id="KW-0597">Phosphoprotein</keyword>
<feature type="region of interest" description="Disordered" evidence="4">
    <location>
        <begin position="124"/>
        <end position="150"/>
    </location>
</feature>
<evidence type="ECO:0000313" key="7">
    <source>
        <dbReference type="Ensembl" id="ENSSLUP00000026241.1"/>
    </source>
</evidence>
<dbReference type="GeneTree" id="ENSGT00940000155876"/>
<dbReference type="Gene3D" id="1.20.58.740">
    <property type="match status" value="1"/>
</dbReference>
<accession>A0A8D0D1A0</accession>
<name>A0A8D0D1A0_SANLU</name>
<dbReference type="InterPro" id="IPR026791">
    <property type="entry name" value="DOCK"/>
</dbReference>
<dbReference type="Pfam" id="PF20422">
    <property type="entry name" value="DHR-2_Lobe_B"/>
    <property type="match status" value="1"/>
</dbReference>
<evidence type="ECO:0000259" key="6">
    <source>
        <dbReference type="PROSITE" id="PS51651"/>
    </source>
</evidence>
<feature type="domain" description="DOCKER" evidence="6">
    <location>
        <begin position="1554"/>
        <end position="1987"/>
    </location>
</feature>
<dbReference type="InterPro" id="IPR037808">
    <property type="entry name" value="C2_Dock-C"/>
</dbReference>
<dbReference type="PANTHER" id="PTHR23317:SF74">
    <property type="entry name" value="DEDICATOR OF CYTOKINESIS PROTEIN 8"/>
    <property type="match status" value="1"/>
</dbReference>
<dbReference type="Ensembl" id="ENSSLUT00000027105.1">
    <property type="protein sequence ID" value="ENSSLUP00000026241.1"/>
    <property type="gene ID" value="ENSSLUG00000003759.1"/>
</dbReference>
<dbReference type="InterPro" id="IPR043162">
    <property type="entry name" value="DOCK_C_lobe_C"/>
</dbReference>
<evidence type="ECO:0000256" key="2">
    <source>
        <dbReference type="ARBA" id="ARBA00022658"/>
    </source>
</evidence>
<dbReference type="InterPro" id="IPR035892">
    <property type="entry name" value="C2_domain_sf"/>
</dbReference>
<dbReference type="GO" id="GO:1903905">
    <property type="term" value="P:positive regulation of establishment of T cell polarity"/>
    <property type="evidence" value="ECO:0007669"/>
    <property type="project" value="TreeGrafter"/>
</dbReference>
<reference evidence="7" key="1">
    <citation type="submission" date="2025-08" db="UniProtKB">
        <authorList>
            <consortium name="Ensembl"/>
        </authorList>
    </citation>
    <scope>IDENTIFICATION</scope>
</reference>
<dbReference type="SUPFAM" id="SSF48371">
    <property type="entry name" value="ARM repeat"/>
    <property type="match status" value="1"/>
</dbReference>
<organism evidence="7 8">
    <name type="scientific">Sander lucioperca</name>
    <name type="common">Pike-perch</name>
    <name type="synonym">Perca lucioperca</name>
    <dbReference type="NCBI Taxonomy" id="283035"/>
    <lineage>
        <taxon>Eukaryota</taxon>
        <taxon>Metazoa</taxon>
        <taxon>Chordata</taxon>
        <taxon>Craniata</taxon>
        <taxon>Vertebrata</taxon>
        <taxon>Euteleostomi</taxon>
        <taxon>Actinopterygii</taxon>
        <taxon>Neopterygii</taxon>
        <taxon>Teleostei</taxon>
        <taxon>Neoteleostei</taxon>
        <taxon>Acanthomorphata</taxon>
        <taxon>Eupercaria</taxon>
        <taxon>Perciformes</taxon>
        <taxon>Percoidei</taxon>
        <taxon>Percidae</taxon>
        <taxon>Luciopercinae</taxon>
        <taxon>Sander</taxon>
    </lineage>
</organism>
<dbReference type="InterPro" id="IPR046770">
    <property type="entry name" value="DOCKER_Lobe_B"/>
</dbReference>
<dbReference type="Gene3D" id="1.25.40.410">
    <property type="match status" value="1"/>
</dbReference>
<keyword evidence="8" id="KW-1185">Reference proteome</keyword>
<dbReference type="InterPro" id="IPR027007">
    <property type="entry name" value="C2_DOCK-type_domain"/>
</dbReference>
<dbReference type="Pfam" id="PF14429">
    <property type="entry name" value="DOCK-C2"/>
    <property type="match status" value="1"/>
</dbReference>